<dbReference type="SMART" id="SM00244">
    <property type="entry name" value="PHB"/>
    <property type="match status" value="1"/>
</dbReference>
<evidence type="ECO:0000256" key="3">
    <source>
        <dbReference type="ARBA" id="ARBA00007161"/>
    </source>
</evidence>
<dbReference type="FunFam" id="3.30.160.60:FF:000233">
    <property type="entry name" value="Putative zinc finger protein 362"/>
    <property type="match status" value="1"/>
</dbReference>
<dbReference type="InterPro" id="IPR036013">
    <property type="entry name" value="Band_7/SPFH_dom_sf"/>
</dbReference>
<dbReference type="InterPro" id="IPR036236">
    <property type="entry name" value="Znf_C2H2_sf"/>
</dbReference>
<dbReference type="PROSITE" id="PS00028">
    <property type="entry name" value="ZINC_FINGER_C2H2_1"/>
    <property type="match status" value="7"/>
</dbReference>
<dbReference type="GO" id="GO:0016600">
    <property type="term" value="C:flotillin complex"/>
    <property type="evidence" value="ECO:0007669"/>
    <property type="project" value="TreeGrafter"/>
</dbReference>
<dbReference type="AlphaFoldDB" id="A0AAD6AN60"/>
<dbReference type="PANTHER" id="PTHR13806:SF33">
    <property type="entry name" value="FLOTILLIN"/>
    <property type="match status" value="1"/>
</dbReference>
<dbReference type="CDD" id="cd03399">
    <property type="entry name" value="SPFH_flotillin"/>
    <property type="match status" value="1"/>
</dbReference>
<evidence type="ECO:0000256" key="16">
    <source>
        <dbReference type="SAM" id="MobiDB-lite"/>
    </source>
</evidence>
<dbReference type="FunFam" id="3.30.160.60:FF:000216">
    <property type="entry name" value="Zinc finger protein 384 like"/>
    <property type="match status" value="1"/>
</dbReference>
<feature type="compositionally biased region" description="Low complexity" evidence="16">
    <location>
        <begin position="901"/>
        <end position="920"/>
    </location>
</feature>
<keyword evidence="6" id="KW-0967">Endosome</keyword>
<evidence type="ECO:0000256" key="11">
    <source>
        <dbReference type="ARBA" id="ARBA00023136"/>
    </source>
</evidence>
<dbReference type="InterPro" id="IPR013087">
    <property type="entry name" value="Znf_C2H2_type"/>
</dbReference>
<evidence type="ECO:0000256" key="8">
    <source>
        <dbReference type="ARBA" id="ARBA00022833"/>
    </source>
</evidence>
<keyword evidence="4" id="KW-0479">Metal-binding</keyword>
<dbReference type="InterPro" id="IPR027705">
    <property type="entry name" value="Flotillin_fam"/>
</dbReference>
<keyword evidence="7 14" id="KW-0863">Zinc-finger</keyword>
<dbReference type="SUPFAM" id="SSF117892">
    <property type="entry name" value="Band 7/SPFH domain"/>
    <property type="match status" value="1"/>
</dbReference>
<accession>A0AAD6AN60</accession>
<feature type="domain" description="C2H2-type" evidence="17">
    <location>
        <begin position="803"/>
        <end position="830"/>
    </location>
</feature>
<keyword evidence="5" id="KW-0677">Repeat</keyword>
<evidence type="ECO:0000256" key="7">
    <source>
        <dbReference type="ARBA" id="ARBA00022771"/>
    </source>
</evidence>
<evidence type="ECO:0000256" key="1">
    <source>
        <dbReference type="ARBA" id="ARBA00004123"/>
    </source>
</evidence>
<dbReference type="PANTHER" id="PTHR13806">
    <property type="entry name" value="FLOTILLIN-RELATED"/>
    <property type="match status" value="1"/>
</dbReference>
<comment type="subunit">
    <text evidence="15">Heterooligomeric complex.</text>
</comment>
<proteinExistence type="inferred from homology"/>
<evidence type="ECO:0000256" key="12">
    <source>
        <dbReference type="ARBA" id="ARBA00023163"/>
    </source>
</evidence>
<comment type="caution">
    <text evidence="18">The sequence shown here is derived from an EMBL/GenBank/DDBJ whole genome shotgun (WGS) entry which is preliminary data.</text>
</comment>
<dbReference type="GO" id="GO:0070528">
    <property type="term" value="P:protein kinase C signaling"/>
    <property type="evidence" value="ECO:0007669"/>
    <property type="project" value="TreeGrafter"/>
</dbReference>
<evidence type="ECO:0000313" key="18">
    <source>
        <dbReference type="EMBL" id="KAJ4927712.1"/>
    </source>
</evidence>
<feature type="domain" description="C2H2-type" evidence="17">
    <location>
        <begin position="773"/>
        <end position="802"/>
    </location>
</feature>
<dbReference type="SMART" id="SM00355">
    <property type="entry name" value="ZnF_C2H2"/>
    <property type="match status" value="7"/>
</dbReference>
<feature type="domain" description="C2H2-type" evidence="17">
    <location>
        <begin position="717"/>
        <end position="744"/>
    </location>
</feature>
<keyword evidence="12" id="KW-0804">Transcription</keyword>
<comment type="subcellular location">
    <subcellularLocation>
        <location evidence="15">Membrane</location>
    </subcellularLocation>
    <subcellularLocation>
        <location evidence="15">Endosome</location>
    </subcellularLocation>
    <subcellularLocation>
        <location evidence="1">Nucleus</location>
    </subcellularLocation>
</comment>
<feature type="domain" description="C2H2-type" evidence="17">
    <location>
        <begin position="643"/>
        <end position="670"/>
    </location>
</feature>
<evidence type="ECO:0000256" key="10">
    <source>
        <dbReference type="ARBA" id="ARBA00023125"/>
    </source>
</evidence>
<reference evidence="18" key="1">
    <citation type="submission" date="2022-11" db="EMBL/GenBank/DDBJ databases">
        <title>Chromosome-level genome of Pogonophryne albipinna.</title>
        <authorList>
            <person name="Jo E."/>
        </authorList>
    </citation>
    <scope>NUCLEOTIDE SEQUENCE</scope>
    <source>
        <strain evidence="18">SGF0006</strain>
        <tissue evidence="18">Muscle</tissue>
    </source>
</reference>
<dbReference type="Proteomes" id="UP001219934">
    <property type="component" value="Unassembled WGS sequence"/>
</dbReference>
<keyword evidence="13" id="KW-0539">Nucleus</keyword>
<evidence type="ECO:0000256" key="9">
    <source>
        <dbReference type="ARBA" id="ARBA00023015"/>
    </source>
</evidence>
<keyword evidence="19" id="KW-1185">Reference proteome</keyword>
<evidence type="ECO:0000256" key="2">
    <source>
        <dbReference type="ARBA" id="ARBA00006991"/>
    </source>
</evidence>
<comment type="similarity">
    <text evidence="2">Belongs to the krueppel C2H2-type zinc-finger protein family.</text>
</comment>
<comment type="similarity">
    <text evidence="3 15">Belongs to the band 7/mec-2 family. Flotillin subfamily.</text>
</comment>
<evidence type="ECO:0000256" key="13">
    <source>
        <dbReference type="ARBA" id="ARBA00023242"/>
    </source>
</evidence>
<keyword evidence="9" id="KW-0805">Transcription regulation</keyword>
<evidence type="ECO:0000259" key="17">
    <source>
        <dbReference type="PROSITE" id="PS50157"/>
    </source>
</evidence>
<evidence type="ECO:0000256" key="5">
    <source>
        <dbReference type="ARBA" id="ARBA00022737"/>
    </source>
</evidence>
<dbReference type="InterPro" id="IPR001107">
    <property type="entry name" value="Band_7"/>
</dbReference>
<evidence type="ECO:0000256" key="4">
    <source>
        <dbReference type="ARBA" id="ARBA00022723"/>
    </source>
</evidence>
<evidence type="ECO:0000313" key="19">
    <source>
        <dbReference type="Proteomes" id="UP001219934"/>
    </source>
</evidence>
<feature type="domain" description="C2H2-type" evidence="17">
    <location>
        <begin position="833"/>
        <end position="860"/>
    </location>
</feature>
<protein>
    <recommendedName>
        <fullName evidence="15">Flotillin</fullName>
    </recommendedName>
</protein>
<feature type="domain" description="C2H2-type" evidence="17">
    <location>
        <begin position="745"/>
        <end position="772"/>
    </location>
</feature>
<dbReference type="GO" id="GO:0002090">
    <property type="term" value="P:regulation of receptor internalization"/>
    <property type="evidence" value="ECO:0007669"/>
    <property type="project" value="TreeGrafter"/>
</dbReference>
<dbReference type="GO" id="GO:0005768">
    <property type="term" value="C:endosome"/>
    <property type="evidence" value="ECO:0007669"/>
    <property type="project" value="UniProtKB-SubCell"/>
</dbReference>
<dbReference type="Pfam" id="PF01145">
    <property type="entry name" value="Band_7"/>
    <property type="match status" value="1"/>
</dbReference>
<keyword evidence="10" id="KW-0238">DNA-binding</keyword>
<keyword evidence="11 15" id="KW-0472">Membrane</keyword>
<evidence type="ECO:0000256" key="15">
    <source>
        <dbReference type="RuleBase" id="RU366054"/>
    </source>
</evidence>
<sequence>MFYTCGPNEAMVVSGFCRSPPLMIPGGRVFVIPCIQQLQRISLNTLTLNVKSDKVYTRHGVPVSVTGIAQMKIQGQNKQMLAAACQMFMGKSEAEIAQIALETLEGHQRAIIAHLTVEEIYKDRKKFSEQVFKVASSDLVNMGISVVSYTLKDVHDDQDYLHSLGKARTAQVQKDARIGEAKNKRDAVIREAHAMQEKVSAQYKNEIDMAKAQRDYELKKAAYDLEVNTKKAESEMAYQLQVAKTKQRIEEEKMQVQVVERTQQIMLQEQEITRREKELEAKVKKPADAERYRLEKLAEAQRLKMIMEAEAEAESIRMKGEAEAFAVEAKGRAQAEQMAKKAEAFQQYKDGAMVDMLLEKLPLMAEEISRPLCEANKITMVSSEGGEVGAAKLSGEVMDIMVRLPAAVEKLTGVNISQIENAMFLNKAKEQVGHEKANASSFQHTSATSTSSPHYPMAVLATPGSVDAGSGVRLVPKQEGGGGAEGGGGGSLGMIALGGHLHQAHTQNITVVPVSSTGIMTAAGLVFTTPQSTLVPTSSTQSFVAGHPTATTMIVSALHQSNADKKEDIAVPPAVVMQMPSKRGRKNKQMMGRMAGVGRVLPPGCDALILAHLAAGGQHHNADPYDLSNDEDEHTNKDGPKSYRCRMCAVTFFSKSDMQIHSKSHTEAKPHKCPHCSKSFANSSYLSQHIRIHSGAKPYSCTYCQKTFRNHTEAKPHKCPHCSKSFANSSYLSQHIRIHSGAKPYSCTYCQKTFRQLSHLQQHTRIHTGDRPYKCNHPGCEKAFTQLSNLQSHRRQHNKDKPFKCHNCNRGYTDADSLEVHLSTHTVKHAKLFSCGLCNRSYTSETYLMKHMRKHNPDPLTVASTLAAQQAQGLTPGGGKGRGRGRGRGAGGAGRVDQLHSQNPNSQNPNSQNPNSQNPNPGAPGIYQQSQQPPEAVVQCPFDLHQYKTVSASEIQYKPVSVADLPVAHKDLCLTVSTSAIQVEHMNS</sequence>
<dbReference type="GO" id="GO:0008270">
    <property type="term" value="F:zinc ion binding"/>
    <property type="evidence" value="ECO:0007669"/>
    <property type="project" value="UniProtKB-KW"/>
</dbReference>
<dbReference type="GO" id="GO:2000049">
    <property type="term" value="P:positive regulation of cell-cell adhesion mediated by cadherin"/>
    <property type="evidence" value="ECO:0007669"/>
    <property type="project" value="TreeGrafter"/>
</dbReference>
<dbReference type="FunFam" id="3.30.160.60:FF:000158">
    <property type="entry name" value="Zinc finger protein 362"/>
    <property type="match status" value="1"/>
</dbReference>
<feature type="domain" description="C2H2-type" evidence="17">
    <location>
        <begin position="671"/>
        <end position="698"/>
    </location>
</feature>
<feature type="region of interest" description="Disordered" evidence="16">
    <location>
        <begin position="872"/>
        <end position="935"/>
    </location>
</feature>
<dbReference type="SUPFAM" id="SSF57667">
    <property type="entry name" value="beta-beta-alpha zinc fingers"/>
    <property type="match status" value="4"/>
</dbReference>
<dbReference type="GO" id="GO:0002020">
    <property type="term" value="F:protease binding"/>
    <property type="evidence" value="ECO:0007669"/>
    <property type="project" value="TreeGrafter"/>
</dbReference>
<dbReference type="Gene3D" id="3.30.479.30">
    <property type="entry name" value="Band 7 domain"/>
    <property type="match status" value="1"/>
</dbReference>
<dbReference type="FunFam" id="3.30.479.30:FF:000003">
    <property type="entry name" value="Flotillin 2"/>
    <property type="match status" value="1"/>
</dbReference>
<dbReference type="Pfam" id="PF00096">
    <property type="entry name" value="zf-C2H2"/>
    <property type="match status" value="6"/>
</dbReference>
<dbReference type="Gene3D" id="3.30.160.60">
    <property type="entry name" value="Classic Zinc Finger"/>
    <property type="match status" value="6"/>
</dbReference>
<dbReference type="EMBL" id="JAPTMU010000018">
    <property type="protein sequence ID" value="KAJ4927712.1"/>
    <property type="molecule type" value="Genomic_DNA"/>
</dbReference>
<dbReference type="GO" id="GO:0003677">
    <property type="term" value="F:DNA binding"/>
    <property type="evidence" value="ECO:0007669"/>
    <property type="project" value="UniProtKB-KW"/>
</dbReference>
<evidence type="ECO:0000256" key="14">
    <source>
        <dbReference type="PROSITE-ProRule" id="PRU00042"/>
    </source>
</evidence>
<dbReference type="GO" id="GO:1901890">
    <property type="term" value="P:positive regulation of cell junction assembly"/>
    <property type="evidence" value="ECO:0007669"/>
    <property type="project" value="TreeGrafter"/>
</dbReference>
<gene>
    <name evidence="18" type="ORF">JOQ06_015514</name>
</gene>
<dbReference type="GO" id="GO:0005634">
    <property type="term" value="C:nucleus"/>
    <property type="evidence" value="ECO:0007669"/>
    <property type="project" value="UniProtKB-SubCell"/>
</dbReference>
<dbReference type="GO" id="GO:0072659">
    <property type="term" value="P:protein localization to plasma membrane"/>
    <property type="evidence" value="ECO:0007669"/>
    <property type="project" value="TreeGrafter"/>
</dbReference>
<name>A0AAD6AN60_9TELE</name>
<dbReference type="FunFam" id="3.30.160.60:FF:000377">
    <property type="entry name" value="zinc finger protein 362 isoform X4"/>
    <property type="match status" value="2"/>
</dbReference>
<keyword evidence="8" id="KW-0862">Zinc</keyword>
<dbReference type="PROSITE" id="PS50157">
    <property type="entry name" value="ZINC_FINGER_C2H2_2"/>
    <property type="match status" value="7"/>
</dbReference>
<dbReference type="GO" id="GO:0045807">
    <property type="term" value="P:positive regulation of endocytosis"/>
    <property type="evidence" value="ECO:0007669"/>
    <property type="project" value="TreeGrafter"/>
</dbReference>
<organism evidence="18 19">
    <name type="scientific">Pogonophryne albipinna</name>
    <dbReference type="NCBI Taxonomy" id="1090488"/>
    <lineage>
        <taxon>Eukaryota</taxon>
        <taxon>Metazoa</taxon>
        <taxon>Chordata</taxon>
        <taxon>Craniata</taxon>
        <taxon>Vertebrata</taxon>
        <taxon>Euteleostomi</taxon>
        <taxon>Actinopterygii</taxon>
        <taxon>Neopterygii</taxon>
        <taxon>Teleostei</taxon>
        <taxon>Neoteleostei</taxon>
        <taxon>Acanthomorphata</taxon>
        <taxon>Eupercaria</taxon>
        <taxon>Perciformes</taxon>
        <taxon>Notothenioidei</taxon>
        <taxon>Pogonophryne</taxon>
    </lineage>
</organism>
<evidence type="ECO:0000256" key="6">
    <source>
        <dbReference type="ARBA" id="ARBA00022753"/>
    </source>
</evidence>